<reference evidence="1" key="1">
    <citation type="journal article" date="2022" name="Int. J. Mol. Sci.">
        <title>Draft Genome of Tanacetum Coccineum: Genomic Comparison of Closely Related Tanacetum-Family Plants.</title>
        <authorList>
            <person name="Yamashiro T."/>
            <person name="Shiraishi A."/>
            <person name="Nakayama K."/>
            <person name="Satake H."/>
        </authorList>
    </citation>
    <scope>NUCLEOTIDE SEQUENCE</scope>
</reference>
<reference evidence="1" key="2">
    <citation type="submission" date="2022-01" db="EMBL/GenBank/DDBJ databases">
        <authorList>
            <person name="Yamashiro T."/>
            <person name="Shiraishi A."/>
            <person name="Satake H."/>
            <person name="Nakayama K."/>
        </authorList>
    </citation>
    <scope>NUCLEOTIDE SEQUENCE</scope>
</reference>
<proteinExistence type="predicted"/>
<keyword evidence="2" id="KW-1185">Reference proteome</keyword>
<sequence length="316" mass="35379">MIKVVLFLDFKYNDVNVNAPAEQAPAMALPARTDDQILPRIRWVPIGKSTTIRSESHKISQVSAKEPTGKLFENEPGIGDEEANLQKAVKKGLKEFHSARQGLLPPVVIMEPESRKFQPLLEVQGKDQFIFQRRTSTPTESSGHDESSSLYAELVLTDSESESDEEVPGIVTSVQDEGQARPNPDLEHMDLEASDTSIQPNPEQMDEEFTTTAYPNVQENLKLPTEGEVRLEEPVSSLGTTLSSLQNLDKELSFTNQFLTEKSQEDEPKKTNIKTEVQSMVTVPIHQDTSSVPLMTTPVIETQSLNQSPQRFKHYY</sequence>
<gene>
    <name evidence="1" type="ORF">Tco_0893226</name>
</gene>
<name>A0ABQ5CEE3_9ASTR</name>
<accession>A0ABQ5CEE3</accession>
<evidence type="ECO:0000313" key="2">
    <source>
        <dbReference type="Proteomes" id="UP001151760"/>
    </source>
</evidence>
<organism evidence="1 2">
    <name type="scientific">Tanacetum coccineum</name>
    <dbReference type="NCBI Taxonomy" id="301880"/>
    <lineage>
        <taxon>Eukaryota</taxon>
        <taxon>Viridiplantae</taxon>
        <taxon>Streptophyta</taxon>
        <taxon>Embryophyta</taxon>
        <taxon>Tracheophyta</taxon>
        <taxon>Spermatophyta</taxon>
        <taxon>Magnoliopsida</taxon>
        <taxon>eudicotyledons</taxon>
        <taxon>Gunneridae</taxon>
        <taxon>Pentapetalae</taxon>
        <taxon>asterids</taxon>
        <taxon>campanulids</taxon>
        <taxon>Asterales</taxon>
        <taxon>Asteraceae</taxon>
        <taxon>Asteroideae</taxon>
        <taxon>Anthemideae</taxon>
        <taxon>Anthemidinae</taxon>
        <taxon>Tanacetum</taxon>
    </lineage>
</organism>
<dbReference type="EMBL" id="BQNB010014043">
    <property type="protein sequence ID" value="GJT23289.1"/>
    <property type="molecule type" value="Genomic_DNA"/>
</dbReference>
<protein>
    <submittedName>
        <fullName evidence="1">Uncharacterized protein</fullName>
    </submittedName>
</protein>
<comment type="caution">
    <text evidence="1">The sequence shown here is derived from an EMBL/GenBank/DDBJ whole genome shotgun (WGS) entry which is preliminary data.</text>
</comment>
<evidence type="ECO:0000313" key="1">
    <source>
        <dbReference type="EMBL" id="GJT23289.1"/>
    </source>
</evidence>
<dbReference type="Proteomes" id="UP001151760">
    <property type="component" value="Unassembled WGS sequence"/>
</dbReference>